<feature type="compositionally biased region" description="Polar residues" evidence="1">
    <location>
        <begin position="162"/>
        <end position="173"/>
    </location>
</feature>
<keyword evidence="3" id="KW-1185">Reference proteome</keyword>
<dbReference type="RefSeq" id="XP_016276521.1">
    <property type="nucleotide sequence ID" value="XM_016416802.1"/>
</dbReference>
<feature type="compositionally biased region" description="Low complexity" evidence="1">
    <location>
        <begin position="1214"/>
        <end position="1228"/>
    </location>
</feature>
<feature type="compositionally biased region" description="Pro residues" evidence="1">
    <location>
        <begin position="444"/>
        <end position="459"/>
    </location>
</feature>
<feature type="compositionally biased region" description="Polar residues" evidence="1">
    <location>
        <begin position="277"/>
        <end position="295"/>
    </location>
</feature>
<feature type="compositionally biased region" description="Basic and acidic residues" evidence="1">
    <location>
        <begin position="1180"/>
        <end position="1195"/>
    </location>
</feature>
<proteinExistence type="predicted"/>
<dbReference type="InterPro" id="IPR052003">
    <property type="entry name" value="HR_DNA-Binding_Protein"/>
</dbReference>
<dbReference type="GO" id="GO:0003697">
    <property type="term" value="F:single-stranded DNA binding"/>
    <property type="evidence" value="ECO:0007669"/>
    <property type="project" value="TreeGrafter"/>
</dbReference>
<feature type="compositionally biased region" description="Polar residues" evidence="1">
    <location>
        <begin position="348"/>
        <end position="360"/>
    </location>
</feature>
<dbReference type="SUPFAM" id="SSF47823">
    <property type="entry name" value="lambda integrase-like, N-terminal domain"/>
    <property type="match status" value="1"/>
</dbReference>
<feature type="region of interest" description="Disordered" evidence="1">
    <location>
        <begin position="952"/>
        <end position="1026"/>
    </location>
</feature>
<dbReference type="GO" id="GO:0000724">
    <property type="term" value="P:double-strand break repair via homologous recombination"/>
    <property type="evidence" value="ECO:0007669"/>
    <property type="project" value="TreeGrafter"/>
</dbReference>
<feature type="compositionally biased region" description="Pro residues" evidence="1">
    <location>
        <begin position="392"/>
        <end position="401"/>
    </location>
</feature>
<dbReference type="PANTHER" id="PTHR15361">
    <property type="entry name" value="RAD51/NUKS-INTERACTING PROTEIN"/>
    <property type="match status" value="1"/>
</dbReference>
<feature type="compositionally biased region" description="Basic and acidic residues" evidence="1">
    <location>
        <begin position="468"/>
        <end position="704"/>
    </location>
</feature>
<feature type="compositionally biased region" description="Basic residues" evidence="1">
    <location>
        <begin position="1015"/>
        <end position="1026"/>
    </location>
</feature>
<reference evidence="2 3" key="1">
    <citation type="journal article" date="2012" name="Nat. Commun.">
        <title>A multi-omic map of the lipid-producing yeast Rhodosporidium toruloides.</title>
        <authorList>
            <person name="Zhu Z."/>
            <person name="Zhang S."/>
            <person name="Liu H."/>
            <person name="Shen H."/>
            <person name="Lin X."/>
            <person name="Yang F."/>
            <person name="Zhou Y.J."/>
            <person name="Jin G."/>
            <person name="Ye M."/>
            <person name="Zou H."/>
            <person name="Zou H."/>
            <person name="Zhao Z.K."/>
        </authorList>
    </citation>
    <scope>NUCLEOTIDE SEQUENCE [LARGE SCALE GENOMIC DNA]</scope>
    <source>
        <strain evidence="2 3">NP11</strain>
    </source>
</reference>
<dbReference type="GO" id="GO:0003690">
    <property type="term" value="F:double-stranded DNA binding"/>
    <property type="evidence" value="ECO:0007669"/>
    <property type="project" value="TreeGrafter"/>
</dbReference>
<protein>
    <recommendedName>
        <fullName evidence="4">Smooth muscle caldesmon</fullName>
    </recommendedName>
</protein>
<dbReference type="Proteomes" id="UP000016926">
    <property type="component" value="Unassembled WGS sequence"/>
</dbReference>
<evidence type="ECO:0008006" key="4">
    <source>
        <dbReference type="Google" id="ProtNLM"/>
    </source>
</evidence>
<dbReference type="GO" id="GO:0036297">
    <property type="term" value="P:interstrand cross-link repair"/>
    <property type="evidence" value="ECO:0007669"/>
    <property type="project" value="TreeGrafter"/>
</dbReference>
<evidence type="ECO:0000313" key="2">
    <source>
        <dbReference type="EMBL" id="EMS25402.1"/>
    </source>
</evidence>
<dbReference type="PANTHER" id="PTHR15361:SF5">
    <property type="entry name" value="C3H1-TYPE DOMAIN-CONTAINING PROTEIN"/>
    <property type="match status" value="1"/>
</dbReference>
<feature type="compositionally biased region" description="Acidic residues" evidence="1">
    <location>
        <begin position="982"/>
        <end position="1009"/>
    </location>
</feature>
<dbReference type="HOGENOM" id="CLU_255265_0_0_1"/>
<dbReference type="GeneID" id="27367143"/>
<feature type="region of interest" description="Disordered" evidence="1">
    <location>
        <begin position="1157"/>
        <end position="1302"/>
    </location>
</feature>
<name>M7WXR3_RHOT1</name>
<feature type="region of interest" description="Disordered" evidence="1">
    <location>
        <begin position="27"/>
        <end position="794"/>
    </location>
</feature>
<dbReference type="EMBL" id="KB722643">
    <property type="protein sequence ID" value="EMS25402.1"/>
    <property type="molecule type" value="Genomic_DNA"/>
</dbReference>
<dbReference type="eggNOG" id="ENOG502RXA3">
    <property type="taxonomic scope" value="Eukaryota"/>
</dbReference>
<feature type="compositionally biased region" description="Low complexity" evidence="1">
    <location>
        <begin position="402"/>
        <end position="430"/>
    </location>
</feature>
<feature type="compositionally biased region" description="Basic and acidic residues" evidence="1">
    <location>
        <begin position="1229"/>
        <end position="1251"/>
    </location>
</feature>
<accession>M7WXR3</accession>
<gene>
    <name evidence="2" type="ORF">RHTO_03130</name>
</gene>
<sequence>MAGQQNGLRNGQLAQPSLAARMNSGAFLGSYSLGGTPIKAEQKPTVQATPPQPSQGPSLLQRTNSSGGGGEGGSLLARMGGEQAAESRAGSSTSTGQGGSGRGINLRERLSRPQQPVATASPIPTRPQSSPPKDGPQANNASIPPPPRPTSPAKRHVRQADGFQTASNATSSVALADRIHGSSTSPSTHRLVERPEPPVWQQPAATHPPQGHSLAPVNPPPQRLSSPPRDPRKSPPKGANKQLRPPALSLTEANPASAQAPKIPSIQRLPPGHVAAQTASAHSKQTTPASRSSEAGTPPLPDPSPAVHLHSAVIPAPTTAASSGAPSPVAIRPAPSSTSQPPAIASVRTATSLTTSTPSRQPIPLRPPSSAESGTPPPRPPRSNRDAESGTPPRPPPPTTRPPASATPATPAPRSSHKSPSIPSSAAPRTPKSEPTSPDFRTRPLPPPRPAPYVPPAPTKPSLAELQRQADEARELAQQAEREARRRRDQEAEERRKAQADAEEMEKKRREEEVERVRAEAAEKERARLDAEAKEHARLEAEEKERVRLEAEAKERARLQEEERIKREAEETARKEREAKAEAERVEKERLASERKEKERQAREETRKREEAEKKARLDAELEAQEKARQEAKRKEVEREKKERLEEERRTKEAEAKAKLDAELEAQEKERQEEMRKEEERKVELRKEQERKAELRKEQERTAKIAELAARQAERDRRALAAREEEAKKAERERQELARLATLARKKKEEEERRRKAADDEARKKAEEESKRKAEDEEQKRRAAKEEEEREAEEAMWRKEIPPLWATTTYAWTVRPGCPAMSAIVHDRDQVFASSAKLGHRPSRKIIAKHMETYTHGTGGRAAYASRVRDYESFCRSVDVPPWPLSTVMIALFCIATAPDGFALSTASNIVIALRNSTRNCVDDWQALPGYSELASWPRADQALTEWKNLLNPIPDEEDSPLETPQGMSPAASEPAYNVEEDHQEEEEEDLADQDDEDGADLDEDEMSDAEAKGKPGRSGKRRRTARRLFDAVEMKKFVLECTKKYPLPDMPDMPRPGQLFANLQALLKATAASLVPKMGVTPVLAVRSITCSRRKYGCPFRLSTVTRNDGKLVVKANATIAHNHGPDSRLLADPNWRPAMRNDAVAAAVAKHDKLMATKKGKKRLSDSSELPAAKHPRRESGTVKSDAAKREIATKNAPVEQDEPAGPEPSTLAKDASPLPAPSDAPRNAEEAKQPQSGDHDLDIERSRVGETGSSAIKASSPSTEPKPTDMTVVKAASSTPAPQLPSQPSLPLTNSPAAGSSYRPPLEAFLVALHPSLAPLTDPLLAAGITSNRSLALFAGMEPSSRHALYEDLRIEGDMPMLDAAAVEALDEACSRAQASHWSV</sequence>
<evidence type="ECO:0000313" key="3">
    <source>
        <dbReference type="Proteomes" id="UP000016926"/>
    </source>
</evidence>
<evidence type="ECO:0000256" key="1">
    <source>
        <dbReference type="SAM" id="MobiDB-lite"/>
    </source>
</evidence>
<feature type="compositionally biased region" description="Low complexity" evidence="1">
    <location>
        <begin position="1278"/>
        <end position="1299"/>
    </location>
</feature>
<feature type="compositionally biased region" description="Basic and acidic residues" evidence="1">
    <location>
        <begin position="712"/>
        <end position="737"/>
    </location>
</feature>
<dbReference type="OrthoDB" id="10392877at2759"/>
<organism evidence="2 3">
    <name type="scientific">Rhodotorula toruloides (strain NP11)</name>
    <name type="common">Yeast</name>
    <name type="synonym">Rhodosporidium toruloides</name>
    <dbReference type="NCBI Taxonomy" id="1130832"/>
    <lineage>
        <taxon>Eukaryota</taxon>
        <taxon>Fungi</taxon>
        <taxon>Dikarya</taxon>
        <taxon>Basidiomycota</taxon>
        <taxon>Pucciniomycotina</taxon>
        <taxon>Microbotryomycetes</taxon>
        <taxon>Sporidiobolales</taxon>
        <taxon>Sporidiobolaceae</taxon>
        <taxon>Rhodotorula</taxon>
    </lineage>
</organism>
<feature type="compositionally biased region" description="Polar residues" evidence="1">
    <location>
        <begin position="1254"/>
        <end position="1268"/>
    </location>
</feature>
<feature type="compositionally biased region" description="Basic and acidic residues" evidence="1">
    <location>
        <begin position="747"/>
        <end position="794"/>
    </location>
</feature>
<feature type="compositionally biased region" description="Low complexity" evidence="1">
    <location>
        <begin position="315"/>
        <end position="328"/>
    </location>
</feature>